<feature type="transmembrane region" description="Helical" evidence="7">
    <location>
        <begin position="240"/>
        <end position="265"/>
    </location>
</feature>
<dbReference type="CDD" id="cd17316">
    <property type="entry name" value="MFS_SV2_like"/>
    <property type="match status" value="1"/>
</dbReference>
<dbReference type="InterPro" id="IPR005828">
    <property type="entry name" value="MFS_sugar_transport-like"/>
</dbReference>
<keyword evidence="10" id="KW-1185">Reference proteome</keyword>
<evidence type="ECO:0000256" key="4">
    <source>
        <dbReference type="ARBA" id="ARBA00022692"/>
    </source>
</evidence>
<dbReference type="Gene3D" id="1.20.1250.20">
    <property type="entry name" value="MFS general substrate transporter like domains"/>
    <property type="match status" value="1"/>
</dbReference>
<evidence type="ECO:0000256" key="3">
    <source>
        <dbReference type="ARBA" id="ARBA00022448"/>
    </source>
</evidence>
<sequence>YQMAKSDAASLRNDYTSRTENDVIDQKDVAQDVPAILALEDAAAIPKGTIDPVYEAKARVLNHAIQDIGMGWYQWQLFIVVGFGWVNDNMWPIVTSLILTPITNEFLPSRPPLLSLAQNIGLLAGAMFWGFGCDIFGRKWGFNLTLGITAVFGMIAAGSPNFAAIGTFAALWSFGVGGNLPVDSSVFLEFLPGSHQYLLTVLSVDWAFAQVVATLVAWPLLGNLTCQEGVVCHRSANMGWRYFVIAMGGISLLEFFIRFALFTVYESPKYLMGKGRDEDAVRIVHEVAKRNGKTSDLTIEDLQACDPLGQGTQNTSAAALKRNLEKVNLTHVRAVFQGRKLAFSTSMIMAIWGLIGLGFPLYNAFLPYIQATRGHQFGDGSTYITYRNSLIIAVLGVPGALLGGVLVEIPRFGRKGSLALSTILTGVFLYASTTAKTSDALLGWNCAYNFFANIMYAVLYAYTPEIFPTKDRGTGNALTASTNRIFGIMAPIIAMFANLETAAPVYTSGALFIAAGLMAIVLPFEPQGKASL</sequence>
<feature type="transmembrane region" description="Helical" evidence="7">
    <location>
        <begin position="505"/>
        <end position="524"/>
    </location>
</feature>
<organism evidence="9 10">
    <name type="scientific">Hyphodiscus hymeniophilus</name>
    <dbReference type="NCBI Taxonomy" id="353542"/>
    <lineage>
        <taxon>Eukaryota</taxon>
        <taxon>Fungi</taxon>
        <taxon>Dikarya</taxon>
        <taxon>Ascomycota</taxon>
        <taxon>Pezizomycotina</taxon>
        <taxon>Leotiomycetes</taxon>
        <taxon>Helotiales</taxon>
        <taxon>Hyphodiscaceae</taxon>
        <taxon>Hyphodiscus</taxon>
    </lineage>
</organism>
<evidence type="ECO:0000256" key="7">
    <source>
        <dbReference type="SAM" id="Phobius"/>
    </source>
</evidence>
<keyword evidence="4 7" id="KW-0812">Transmembrane</keyword>
<feature type="transmembrane region" description="Helical" evidence="7">
    <location>
        <begin position="389"/>
        <end position="409"/>
    </location>
</feature>
<dbReference type="Proteomes" id="UP000785200">
    <property type="component" value="Unassembled WGS sequence"/>
</dbReference>
<dbReference type="GO" id="GO:0016020">
    <property type="term" value="C:membrane"/>
    <property type="evidence" value="ECO:0007669"/>
    <property type="project" value="UniProtKB-SubCell"/>
</dbReference>
<dbReference type="SUPFAM" id="SSF103473">
    <property type="entry name" value="MFS general substrate transporter"/>
    <property type="match status" value="1"/>
</dbReference>
<evidence type="ECO:0000256" key="2">
    <source>
        <dbReference type="ARBA" id="ARBA00008335"/>
    </source>
</evidence>
<feature type="transmembrane region" description="Helical" evidence="7">
    <location>
        <begin position="197"/>
        <end position="220"/>
    </location>
</feature>
<evidence type="ECO:0000256" key="1">
    <source>
        <dbReference type="ARBA" id="ARBA00004141"/>
    </source>
</evidence>
<name>A0A9P6SM56_9HELO</name>
<gene>
    <name evidence="9" type="ORF">D0Z07_8162</name>
</gene>
<comment type="subcellular location">
    <subcellularLocation>
        <location evidence="1">Membrane</location>
        <topology evidence="1">Multi-pass membrane protein</topology>
    </subcellularLocation>
</comment>
<comment type="similarity">
    <text evidence="2">Belongs to the major facilitator superfamily.</text>
</comment>
<keyword evidence="6 7" id="KW-0472">Membrane</keyword>
<comment type="caution">
    <text evidence="9">The sequence shown here is derived from an EMBL/GenBank/DDBJ whole genome shotgun (WGS) entry which is preliminary data.</text>
</comment>
<feature type="transmembrane region" description="Helical" evidence="7">
    <location>
        <begin position="416"/>
        <end position="435"/>
    </location>
</feature>
<evidence type="ECO:0000313" key="9">
    <source>
        <dbReference type="EMBL" id="KAG0646093.1"/>
    </source>
</evidence>
<dbReference type="InterPro" id="IPR036259">
    <property type="entry name" value="MFS_trans_sf"/>
</dbReference>
<keyword evidence="5 7" id="KW-1133">Transmembrane helix</keyword>
<evidence type="ECO:0000259" key="8">
    <source>
        <dbReference type="PROSITE" id="PS50850"/>
    </source>
</evidence>
<dbReference type="PROSITE" id="PS50850">
    <property type="entry name" value="MFS"/>
    <property type="match status" value="1"/>
</dbReference>
<dbReference type="PANTHER" id="PTHR23511">
    <property type="entry name" value="SYNAPTIC VESICLE GLYCOPROTEIN 2"/>
    <property type="match status" value="1"/>
</dbReference>
<dbReference type="EMBL" id="VNKQ01000016">
    <property type="protein sequence ID" value="KAG0646093.1"/>
    <property type="molecule type" value="Genomic_DNA"/>
</dbReference>
<dbReference type="OrthoDB" id="4139357at2759"/>
<protein>
    <submittedName>
        <fullName evidence="9">MFS siderochrome iron transporter 1</fullName>
    </submittedName>
</protein>
<feature type="domain" description="Major facilitator superfamily (MFS) profile" evidence="8">
    <location>
        <begin position="77"/>
        <end position="527"/>
    </location>
</feature>
<dbReference type="PANTHER" id="PTHR23511:SF12">
    <property type="entry name" value="TRANSPORTER, PUTATIVE (AFU_ORTHOLOGUE AFUA_7G01740)-RELATED"/>
    <property type="match status" value="1"/>
</dbReference>
<dbReference type="GO" id="GO:0022857">
    <property type="term" value="F:transmembrane transporter activity"/>
    <property type="evidence" value="ECO:0007669"/>
    <property type="project" value="InterPro"/>
</dbReference>
<keyword evidence="3" id="KW-0813">Transport</keyword>
<evidence type="ECO:0000256" key="6">
    <source>
        <dbReference type="ARBA" id="ARBA00023136"/>
    </source>
</evidence>
<dbReference type="FunFam" id="1.20.1250.20:FF:000171">
    <property type="entry name" value="MFS general substrate transporter"/>
    <property type="match status" value="1"/>
</dbReference>
<dbReference type="InterPro" id="IPR020846">
    <property type="entry name" value="MFS_dom"/>
</dbReference>
<evidence type="ECO:0000256" key="5">
    <source>
        <dbReference type="ARBA" id="ARBA00022989"/>
    </source>
</evidence>
<proteinExistence type="inferred from homology"/>
<feature type="transmembrane region" description="Helical" evidence="7">
    <location>
        <begin position="441"/>
        <end position="462"/>
    </location>
</feature>
<feature type="transmembrane region" description="Helical" evidence="7">
    <location>
        <begin position="483"/>
        <end position="499"/>
    </location>
</feature>
<accession>A0A9P6SM56</accession>
<feature type="transmembrane region" description="Helical" evidence="7">
    <location>
        <begin position="113"/>
        <end position="131"/>
    </location>
</feature>
<dbReference type="Pfam" id="PF00083">
    <property type="entry name" value="Sugar_tr"/>
    <property type="match status" value="1"/>
</dbReference>
<feature type="transmembrane region" description="Helical" evidence="7">
    <location>
        <begin position="347"/>
        <end position="369"/>
    </location>
</feature>
<dbReference type="AlphaFoldDB" id="A0A9P6SM56"/>
<feature type="non-terminal residue" evidence="9">
    <location>
        <position position="1"/>
    </location>
</feature>
<evidence type="ECO:0000313" key="10">
    <source>
        <dbReference type="Proteomes" id="UP000785200"/>
    </source>
</evidence>
<reference evidence="9" key="1">
    <citation type="submission" date="2019-07" db="EMBL/GenBank/DDBJ databases">
        <title>Hyphodiscus hymeniophilus genome sequencing and assembly.</title>
        <authorList>
            <person name="Kramer G."/>
            <person name="Nodwell J."/>
        </authorList>
    </citation>
    <scope>NUCLEOTIDE SEQUENCE</scope>
    <source>
        <strain evidence="9">ATCC 34498</strain>
    </source>
</reference>